<dbReference type="EMBL" id="LK032318">
    <property type="protein sequence ID" value="CDY33602.1"/>
    <property type="molecule type" value="Genomic_DNA"/>
</dbReference>
<gene>
    <name evidence="2" type="primary">BnaC01g28330D</name>
    <name evidence="1" type="ORF">DARMORV10_C01P36450.1</name>
    <name evidence="2" type="ORF">GSBRNA2T00054906001</name>
</gene>
<protein>
    <submittedName>
        <fullName evidence="1">(rape) hypothetical protein</fullName>
    </submittedName>
    <submittedName>
        <fullName evidence="2">BnaC01g28330D protein</fullName>
    </submittedName>
</protein>
<reference evidence="2" key="2">
    <citation type="submission" date="2014-06" db="EMBL/GenBank/DDBJ databases">
        <authorList>
            <person name="Genoscope - CEA"/>
        </authorList>
    </citation>
    <scope>NUCLEOTIDE SEQUENCE</scope>
</reference>
<accession>A0A078H808</accession>
<reference evidence="2 3" key="1">
    <citation type="journal article" date="2014" name="Science">
        <title>Plant genetics. Early allopolyploid evolution in the post-Neolithic Brassica napus oilseed genome.</title>
        <authorList>
            <person name="Chalhoub B."/>
            <person name="Denoeud F."/>
            <person name="Liu S."/>
            <person name="Parkin I.A."/>
            <person name="Tang H."/>
            <person name="Wang X."/>
            <person name="Chiquet J."/>
            <person name="Belcram H."/>
            <person name="Tong C."/>
            <person name="Samans B."/>
            <person name="Correa M."/>
            <person name="Da Silva C."/>
            <person name="Just J."/>
            <person name="Falentin C."/>
            <person name="Koh C.S."/>
            <person name="Le Clainche I."/>
            <person name="Bernard M."/>
            <person name="Bento P."/>
            <person name="Noel B."/>
            <person name="Labadie K."/>
            <person name="Alberti A."/>
            <person name="Charles M."/>
            <person name="Arnaud D."/>
            <person name="Guo H."/>
            <person name="Daviaud C."/>
            <person name="Alamery S."/>
            <person name="Jabbari K."/>
            <person name="Zhao M."/>
            <person name="Edger P.P."/>
            <person name="Chelaifa H."/>
            <person name="Tack D."/>
            <person name="Lassalle G."/>
            <person name="Mestiri I."/>
            <person name="Schnel N."/>
            <person name="Le Paslier M.C."/>
            <person name="Fan G."/>
            <person name="Renault V."/>
            <person name="Bayer P.E."/>
            <person name="Golicz A.A."/>
            <person name="Manoli S."/>
            <person name="Lee T.H."/>
            <person name="Thi V.H."/>
            <person name="Chalabi S."/>
            <person name="Hu Q."/>
            <person name="Fan C."/>
            <person name="Tollenaere R."/>
            <person name="Lu Y."/>
            <person name="Battail C."/>
            <person name="Shen J."/>
            <person name="Sidebottom C.H."/>
            <person name="Wang X."/>
            <person name="Canaguier A."/>
            <person name="Chauveau A."/>
            <person name="Berard A."/>
            <person name="Deniot G."/>
            <person name="Guan M."/>
            <person name="Liu Z."/>
            <person name="Sun F."/>
            <person name="Lim Y.P."/>
            <person name="Lyons E."/>
            <person name="Town C.D."/>
            <person name="Bancroft I."/>
            <person name="Wang X."/>
            <person name="Meng J."/>
            <person name="Ma J."/>
            <person name="Pires J.C."/>
            <person name="King G.J."/>
            <person name="Brunel D."/>
            <person name="Delourme R."/>
            <person name="Renard M."/>
            <person name="Aury J.M."/>
            <person name="Adams K.L."/>
            <person name="Batley J."/>
            <person name="Snowdon R.J."/>
            <person name="Tost J."/>
            <person name="Edwards D."/>
            <person name="Zhou Y."/>
            <person name="Hua W."/>
            <person name="Sharpe A.G."/>
            <person name="Paterson A.H."/>
            <person name="Guan C."/>
            <person name="Wincker P."/>
        </authorList>
    </citation>
    <scope>NUCLEOTIDE SEQUENCE [LARGE SCALE GENOMIC DNA]</scope>
    <source>
        <strain evidence="3">cv. Darmor-bzh</strain>
    </source>
</reference>
<evidence type="ECO:0000313" key="2">
    <source>
        <dbReference type="EMBL" id="CDY33602.1"/>
    </source>
</evidence>
<dbReference type="Gramene" id="CDY33602">
    <property type="protein sequence ID" value="CDY33602"/>
    <property type="gene ID" value="GSBRNA2T00054906001"/>
</dbReference>
<name>A0A078H808_BRANA</name>
<reference evidence="1" key="3">
    <citation type="submission" date="2021-01" db="EMBL/GenBank/DDBJ databases">
        <authorList>
            <consortium name="Genoscope - CEA"/>
            <person name="William W."/>
        </authorList>
    </citation>
    <scope>NUCLEOTIDE SEQUENCE</scope>
</reference>
<proteinExistence type="predicted"/>
<evidence type="ECO:0000313" key="3">
    <source>
        <dbReference type="Proteomes" id="UP000028999"/>
    </source>
</evidence>
<dbReference type="EMBL" id="HG994365">
    <property type="protein sequence ID" value="CAF2075514.1"/>
    <property type="molecule type" value="Genomic_DNA"/>
</dbReference>
<keyword evidence="3" id="KW-1185">Reference proteome</keyword>
<dbReference type="Proteomes" id="UP000028999">
    <property type="component" value="Unassembled WGS sequence"/>
</dbReference>
<dbReference type="AlphaFoldDB" id="A0A078H808"/>
<evidence type="ECO:0000313" key="1">
    <source>
        <dbReference type="EMBL" id="CAF2075514.1"/>
    </source>
</evidence>
<dbReference type="Proteomes" id="UP001295469">
    <property type="component" value="Chromosome C01"/>
</dbReference>
<dbReference type="PaxDb" id="3708-A0A078H808"/>
<sequence>MRYLPPLFHFLYMFQFRLSFWMKTSSIELEEVDS</sequence>
<organism evidence="2 3">
    <name type="scientific">Brassica napus</name>
    <name type="common">Rape</name>
    <dbReference type="NCBI Taxonomy" id="3708"/>
    <lineage>
        <taxon>Eukaryota</taxon>
        <taxon>Viridiplantae</taxon>
        <taxon>Streptophyta</taxon>
        <taxon>Embryophyta</taxon>
        <taxon>Tracheophyta</taxon>
        <taxon>Spermatophyta</taxon>
        <taxon>Magnoliopsida</taxon>
        <taxon>eudicotyledons</taxon>
        <taxon>Gunneridae</taxon>
        <taxon>Pentapetalae</taxon>
        <taxon>rosids</taxon>
        <taxon>malvids</taxon>
        <taxon>Brassicales</taxon>
        <taxon>Brassicaceae</taxon>
        <taxon>Brassiceae</taxon>
        <taxon>Brassica</taxon>
    </lineage>
</organism>